<dbReference type="Proteomes" id="UP000541444">
    <property type="component" value="Unassembled WGS sequence"/>
</dbReference>
<comment type="function">
    <text evidence="7">Involved in protein precursor import into chloroplasts.</text>
</comment>
<proteinExistence type="inferred from homology"/>
<name>A0A7J7N515_9MAGN</name>
<reference evidence="8 9" key="1">
    <citation type="journal article" date="2020" name="IScience">
        <title>Genome Sequencing of the Endangered Kingdonia uniflora (Circaeasteraceae, Ranunculales) Reveals Potential Mechanisms of Evolutionary Specialization.</title>
        <authorList>
            <person name="Sun Y."/>
            <person name="Deng T."/>
            <person name="Zhang A."/>
            <person name="Moore M.J."/>
            <person name="Landis J.B."/>
            <person name="Lin N."/>
            <person name="Zhang H."/>
            <person name="Zhang X."/>
            <person name="Huang J."/>
            <person name="Zhang X."/>
            <person name="Sun H."/>
            <person name="Wang H."/>
        </authorList>
    </citation>
    <scope>NUCLEOTIDE SEQUENCE [LARGE SCALE GENOMIC DNA]</scope>
    <source>
        <strain evidence="8">TB1705</strain>
        <tissue evidence="8">Leaf</tissue>
    </source>
</reference>
<keyword evidence="4" id="KW-1001">Plastid inner membrane</keyword>
<evidence type="ECO:0000256" key="3">
    <source>
        <dbReference type="ARBA" id="ARBA00022692"/>
    </source>
</evidence>
<protein>
    <recommendedName>
        <fullName evidence="7">Protein TIC 20</fullName>
    </recommendedName>
</protein>
<accession>A0A7J7N515</accession>
<feature type="transmembrane region" description="Helical" evidence="7">
    <location>
        <begin position="142"/>
        <end position="165"/>
    </location>
</feature>
<feature type="transmembrane region" description="Helical" evidence="7">
    <location>
        <begin position="177"/>
        <end position="198"/>
    </location>
</feature>
<keyword evidence="6 7" id="KW-0472">Membrane</keyword>
<dbReference type="GO" id="GO:0009706">
    <property type="term" value="C:chloroplast inner membrane"/>
    <property type="evidence" value="ECO:0007669"/>
    <property type="project" value="UniProtKB-SubCell"/>
</dbReference>
<keyword evidence="9" id="KW-1185">Reference proteome</keyword>
<dbReference type="PANTHER" id="PTHR33510:SF9">
    <property type="entry name" value="HIT-TYPE ZINC FINGER FAMILY PROTEIN-RELATED"/>
    <property type="match status" value="1"/>
</dbReference>
<dbReference type="NCBIfam" id="TIGR00994">
    <property type="entry name" value="3a0901s05TIC20"/>
    <property type="match status" value="1"/>
</dbReference>
<comment type="similarity">
    <text evidence="2 7">Belongs to the Tic20 family.</text>
</comment>
<keyword evidence="7" id="KW-0150">Chloroplast</keyword>
<keyword evidence="5 7" id="KW-1133">Transmembrane helix</keyword>
<dbReference type="OrthoDB" id="602284at2759"/>
<dbReference type="Pfam" id="PF16166">
    <property type="entry name" value="TIC20"/>
    <property type="match status" value="1"/>
</dbReference>
<evidence type="ECO:0000256" key="1">
    <source>
        <dbReference type="ARBA" id="ARBA00004478"/>
    </source>
</evidence>
<feature type="transmembrane region" description="Helical" evidence="7">
    <location>
        <begin position="210"/>
        <end position="228"/>
    </location>
</feature>
<evidence type="ECO:0000256" key="4">
    <source>
        <dbReference type="ARBA" id="ARBA00022780"/>
    </source>
</evidence>
<feature type="transmembrane region" description="Helical" evidence="7">
    <location>
        <begin position="101"/>
        <end position="122"/>
    </location>
</feature>
<evidence type="ECO:0000256" key="7">
    <source>
        <dbReference type="RuleBase" id="RU367003"/>
    </source>
</evidence>
<evidence type="ECO:0000313" key="9">
    <source>
        <dbReference type="Proteomes" id="UP000541444"/>
    </source>
</evidence>
<dbReference type="InterPro" id="IPR005691">
    <property type="entry name" value="Tic20"/>
</dbReference>
<evidence type="ECO:0000313" key="8">
    <source>
        <dbReference type="EMBL" id="KAF6162289.1"/>
    </source>
</evidence>
<gene>
    <name evidence="8" type="ORF">GIB67_008418</name>
</gene>
<sequence>MISSGYAMTLGCISMKSGFSRPVTQKSAGTSFSHVPSKATFPGIRSSWGAYQSTTGGSISYTMPVIPRLHNISRRSLMIPRASKDVPTSFRYPPMTKRPRWWWRVLACIPYLMPVHETWMYAQTAYNLHPFLEELEYLTYPFLGALGSLPAWFLLAYFFTAYLGIVRRKEWPHFFRFHVVTGMLLEIALQIIGTVSRWMPLAMYWGKFGMHFWAAVAFGYLFTVLECIRCALSGMYADVPFVRDAAYIQLPYD</sequence>
<keyword evidence="3 7" id="KW-0812">Transmembrane</keyword>
<organism evidence="8 9">
    <name type="scientific">Kingdonia uniflora</name>
    <dbReference type="NCBI Taxonomy" id="39325"/>
    <lineage>
        <taxon>Eukaryota</taxon>
        <taxon>Viridiplantae</taxon>
        <taxon>Streptophyta</taxon>
        <taxon>Embryophyta</taxon>
        <taxon>Tracheophyta</taxon>
        <taxon>Spermatophyta</taxon>
        <taxon>Magnoliopsida</taxon>
        <taxon>Ranunculales</taxon>
        <taxon>Circaeasteraceae</taxon>
        <taxon>Kingdonia</taxon>
    </lineage>
</organism>
<evidence type="ECO:0000256" key="5">
    <source>
        <dbReference type="ARBA" id="ARBA00022989"/>
    </source>
</evidence>
<keyword evidence="7" id="KW-0934">Plastid</keyword>
<evidence type="ECO:0000256" key="2">
    <source>
        <dbReference type="ARBA" id="ARBA00009596"/>
    </source>
</evidence>
<dbReference type="AlphaFoldDB" id="A0A7J7N515"/>
<dbReference type="EMBL" id="JACGCM010001055">
    <property type="protein sequence ID" value="KAF6162289.1"/>
    <property type="molecule type" value="Genomic_DNA"/>
</dbReference>
<evidence type="ECO:0000256" key="6">
    <source>
        <dbReference type="ARBA" id="ARBA00023136"/>
    </source>
</evidence>
<comment type="subcellular location">
    <subcellularLocation>
        <location evidence="1">Plastid</location>
        <location evidence="1">Chloroplast inner membrane</location>
        <topology evidence="1">Multi-pass membrane protein</topology>
    </subcellularLocation>
    <subcellularLocation>
        <location evidence="7">Plastid</location>
        <location evidence="7">Chloroplast membrane</location>
        <topology evidence="7">Multi-pass membrane protein</topology>
    </subcellularLocation>
</comment>
<dbReference type="PANTHER" id="PTHR33510">
    <property type="entry name" value="PROTEIN TIC 20-II, CHLOROPLASTIC"/>
    <property type="match status" value="1"/>
</dbReference>
<comment type="caution">
    <text evidence="8">The sequence shown here is derived from an EMBL/GenBank/DDBJ whole genome shotgun (WGS) entry which is preliminary data.</text>
</comment>